<evidence type="ECO:0000313" key="16">
    <source>
        <dbReference type="EMBL" id="EFM82603.1"/>
    </source>
</evidence>
<dbReference type="GO" id="GO:0006629">
    <property type="term" value="P:lipid metabolic process"/>
    <property type="evidence" value="ECO:0007669"/>
    <property type="project" value="UniProtKB-KW"/>
</dbReference>
<gene>
    <name evidence="14" type="primary">mprF</name>
    <name evidence="16" type="ORF">HMPREF9498_01782</name>
</gene>
<feature type="transmembrane region" description="Helical" evidence="14">
    <location>
        <begin position="236"/>
        <end position="262"/>
    </location>
</feature>
<dbReference type="AlphaFoldDB" id="A0A125W5N0"/>
<dbReference type="InterPro" id="IPR024320">
    <property type="entry name" value="LPG_synthase_C"/>
</dbReference>
<feature type="transmembrane region" description="Helical" evidence="14">
    <location>
        <begin position="12"/>
        <end position="32"/>
    </location>
</feature>
<dbReference type="Pfam" id="PF09924">
    <property type="entry name" value="LPG_synthase_C"/>
    <property type="match status" value="1"/>
</dbReference>
<evidence type="ECO:0000256" key="9">
    <source>
        <dbReference type="ARBA" id="ARBA00023098"/>
    </source>
</evidence>
<evidence type="ECO:0000256" key="8">
    <source>
        <dbReference type="ARBA" id="ARBA00022989"/>
    </source>
</evidence>
<dbReference type="EC" id="2.3.2.3" evidence="3 14"/>
<dbReference type="EMBL" id="AEBR01000059">
    <property type="protein sequence ID" value="EFM82603.1"/>
    <property type="molecule type" value="Genomic_DNA"/>
</dbReference>
<feature type="transmembrane region" description="Helical" evidence="14">
    <location>
        <begin position="165"/>
        <end position="183"/>
    </location>
</feature>
<feature type="transmembrane region" description="Helical" evidence="14">
    <location>
        <begin position="443"/>
        <end position="466"/>
    </location>
</feature>
<evidence type="ECO:0000256" key="13">
    <source>
        <dbReference type="ARBA" id="ARBA00047540"/>
    </source>
</evidence>
<keyword evidence="6 14" id="KW-0808">Transferase</keyword>
<accession>A0A125W5N0</accession>
<keyword evidence="5" id="KW-1003">Cell membrane</keyword>
<comment type="similarity">
    <text evidence="2 14">Belongs to the LPG synthase family.</text>
</comment>
<dbReference type="GO" id="GO:0005886">
    <property type="term" value="C:plasma membrane"/>
    <property type="evidence" value="ECO:0007669"/>
    <property type="project" value="UniProtKB-SubCell"/>
</dbReference>
<feature type="transmembrane region" description="Helical" evidence="14">
    <location>
        <begin position="203"/>
        <end position="224"/>
    </location>
</feature>
<keyword evidence="9 14" id="KW-0443">Lipid metabolism</keyword>
<dbReference type="Proteomes" id="UP000004846">
    <property type="component" value="Unassembled WGS sequence"/>
</dbReference>
<evidence type="ECO:0000256" key="10">
    <source>
        <dbReference type="ARBA" id="ARBA00023136"/>
    </source>
</evidence>
<dbReference type="NCBIfam" id="NF033480">
    <property type="entry name" value="bifunc_MprF"/>
    <property type="match status" value="1"/>
</dbReference>
<sequence length="843" mass="97058">MKQIIHWIKTHTGLLKTLFVIAVSIIVVAQLLSIGKTISFEQLKQIFDEIPLWKLLLMMVIGLVSVTPMLNYDLTLNRILNLKVSKRELLESSWIVNTINNIGGFGGLVSMGLRSEFYGNKTEEKKILPALTHILLFVLSGLSIYSILCFFLVQFDPKMAYLQQYWIWLLGGGLYFPLLYLILHFQKNSSFGNLDAKNRLSLVVSSFLEWTGVLITFISIGYLLDVPIPLIDIVPLYVAASIIGIASMIPGALGSFDVMMILGLSNLGVDREIIVLWLLLYRLFYYIIPFLIGCLFFTKHLSQKLDTHYRQLLKQITLEIAHKLEVVLLYFSGIMMVLLATIPEAFTQVHWLRDINPFRSHIIIQIPSIVLGFALLIMGRGIADRVKRAYYPTIILLIGAILYSFVVDFSMFSIFYLAILLFIVIFSKSELYREQLVYSWEWMTIDGFIFGLLTLLYLVIGVYNLPNFPHHRHHFVEFFLFPSERIWLSGFIAILLVMSFNFLFVRYLQGKKHQVGEFPEDSILHNILTTYGGNIDSELVFLHDKQVFLYPKEEPTVFLQFNTINNKCVVMGNPSGNKEDFPAAIDAFLKETDRFGYVPVFYETNEDSVMLLHEYGYEFIKMGEEALVNLETFTMSGKKFKGTRAVFNKITKAGYSFDVLQPPFSAEQMHELKAISDSWLDNRKEKGFSLGFFDEAYLQRNPIAVVRNAEGEMVSFANIIPSYTNEVGTIDLMRHHKEKAPSGSMDFLFIHLFEYMKTENIHYFNLGMAPLANVGQSRKSFIQERIAALIYEFGSEIYSFQGLREYKEKFASKWQPRYTLYSKSSWIVYVMIALLIVDQKNID</sequence>
<dbReference type="Pfam" id="PF03706">
    <property type="entry name" value="LPG_synthase_TM"/>
    <property type="match status" value="1"/>
</dbReference>
<evidence type="ECO:0000256" key="1">
    <source>
        <dbReference type="ARBA" id="ARBA00004651"/>
    </source>
</evidence>
<feature type="transmembrane region" description="Helical" evidence="14">
    <location>
        <begin position="93"/>
        <end position="113"/>
    </location>
</feature>
<evidence type="ECO:0000313" key="17">
    <source>
        <dbReference type="Proteomes" id="UP000004846"/>
    </source>
</evidence>
<feature type="transmembrane region" description="Helical" evidence="14">
    <location>
        <begin position="274"/>
        <end position="299"/>
    </location>
</feature>
<dbReference type="GO" id="GO:0046677">
    <property type="term" value="P:response to antibiotic"/>
    <property type="evidence" value="ECO:0007669"/>
    <property type="project" value="UniProtKB-KW"/>
</dbReference>
<evidence type="ECO:0000256" key="11">
    <source>
        <dbReference type="ARBA" id="ARBA00023251"/>
    </source>
</evidence>
<evidence type="ECO:0000256" key="2">
    <source>
        <dbReference type="ARBA" id="ARBA00008627"/>
    </source>
</evidence>
<keyword evidence="7 14" id="KW-0812">Transmembrane</keyword>
<dbReference type="GO" id="GO:0055091">
    <property type="term" value="P:phospholipid homeostasis"/>
    <property type="evidence" value="ECO:0007669"/>
    <property type="project" value="TreeGrafter"/>
</dbReference>
<organism evidence="16 17">
    <name type="scientific">Enterococcus faecalis TX4248</name>
    <dbReference type="NCBI Taxonomy" id="749495"/>
    <lineage>
        <taxon>Bacteria</taxon>
        <taxon>Bacillati</taxon>
        <taxon>Bacillota</taxon>
        <taxon>Bacilli</taxon>
        <taxon>Lactobacillales</taxon>
        <taxon>Enterococcaceae</taxon>
        <taxon>Enterococcus</taxon>
    </lineage>
</organism>
<name>A0A125W5N0_ENTFL</name>
<feature type="transmembrane region" description="Helical" evidence="14">
    <location>
        <begin position="818"/>
        <end position="837"/>
    </location>
</feature>
<dbReference type="PANTHER" id="PTHR34697">
    <property type="entry name" value="PHOSPHATIDYLGLYCEROL LYSYLTRANSFERASE"/>
    <property type="match status" value="1"/>
</dbReference>
<comment type="caution">
    <text evidence="16">The sequence shown here is derived from an EMBL/GenBank/DDBJ whole genome shotgun (WGS) entry which is preliminary data.</text>
</comment>
<comment type="subcellular location">
    <subcellularLocation>
        <location evidence="1 14">Cell membrane</location>
        <topology evidence="1 14">Multi-pass membrane protein</topology>
    </subcellularLocation>
</comment>
<keyword evidence="11 14" id="KW-0046">Antibiotic resistance</keyword>
<keyword evidence="8 14" id="KW-1133">Transmembrane helix</keyword>
<evidence type="ECO:0000256" key="7">
    <source>
        <dbReference type="ARBA" id="ARBA00022692"/>
    </source>
</evidence>
<feature type="transmembrane region" description="Helical" evidence="14">
    <location>
        <begin position="389"/>
        <end position="406"/>
    </location>
</feature>
<dbReference type="GO" id="GO:0050071">
    <property type="term" value="F:phosphatidylglycerol lysyltransferase activity"/>
    <property type="evidence" value="ECO:0007669"/>
    <property type="project" value="UniProtKB-EC"/>
</dbReference>
<evidence type="ECO:0000256" key="12">
    <source>
        <dbReference type="ARBA" id="ARBA00031899"/>
    </source>
</evidence>
<evidence type="ECO:0000256" key="3">
    <source>
        <dbReference type="ARBA" id="ARBA00012014"/>
    </source>
</evidence>
<comment type="catalytic activity">
    <reaction evidence="13 14">
        <text>L-lysyl-tRNA(Lys) + a 1,2-diacyl-sn-glycero-3-phospho-(1'-sn-glycerol) = a 1,2-diacyl-sn-glycero-3-phospho-1'-(3'-O-L-lysyl)-sn-glycerol + tRNA(Lys)</text>
        <dbReference type="Rhea" id="RHEA:10668"/>
        <dbReference type="Rhea" id="RHEA-COMP:9696"/>
        <dbReference type="Rhea" id="RHEA-COMP:9697"/>
        <dbReference type="ChEBI" id="CHEBI:64716"/>
        <dbReference type="ChEBI" id="CHEBI:75792"/>
        <dbReference type="ChEBI" id="CHEBI:78442"/>
        <dbReference type="ChEBI" id="CHEBI:78529"/>
        <dbReference type="EC" id="2.3.2.3"/>
    </reaction>
</comment>
<dbReference type="SUPFAM" id="SSF55729">
    <property type="entry name" value="Acyl-CoA N-acyltransferases (Nat)"/>
    <property type="match status" value="1"/>
</dbReference>
<comment type="function">
    <text evidence="14">Catalyzes the transfer of a lysyl group from L-lysyl-tRNA(Lys) to membrane-bound phosphatidylglycerol (PG), which produces lysylphosphatidylglycerol (LPG), a major component of the bacterial membrane with a positive net charge. LPG synthesis contributes to bacterial virulence as it is involved in the resistance mechanism against cationic antimicrobial peptides (CAMP) produces by the host's immune system (defensins, cathelicidins) and by the competing microorganisms.</text>
</comment>
<evidence type="ECO:0000256" key="6">
    <source>
        <dbReference type="ARBA" id="ARBA00022679"/>
    </source>
</evidence>
<dbReference type="InterPro" id="IPR016181">
    <property type="entry name" value="Acyl_CoA_acyltransferase"/>
</dbReference>
<dbReference type="InterPro" id="IPR022791">
    <property type="entry name" value="L-PG_synthase/AglD"/>
</dbReference>
<reference evidence="16 17" key="1">
    <citation type="submission" date="2010-07" db="EMBL/GenBank/DDBJ databases">
        <authorList>
            <person name="Sid Ahmed O."/>
        </authorList>
    </citation>
    <scope>NUCLEOTIDE SEQUENCE [LARGE SCALE GENOMIC DNA]</scope>
    <source>
        <strain evidence="16 17">TX4248</strain>
    </source>
</reference>
<feature type="transmembrane region" description="Helical" evidence="14">
    <location>
        <begin position="133"/>
        <end position="153"/>
    </location>
</feature>
<comment type="caution">
    <text evidence="14">Lacks conserved residue(s) required for the propagation of feature annotation.</text>
</comment>
<feature type="transmembrane region" description="Helical" evidence="14">
    <location>
        <begin position="52"/>
        <end position="72"/>
    </location>
</feature>
<feature type="transmembrane region" description="Helical" evidence="14">
    <location>
        <begin position="486"/>
        <end position="505"/>
    </location>
</feature>
<feature type="domain" description="Phosphatidylglycerol lysyltransferase C-terminal" evidence="15">
    <location>
        <begin position="527"/>
        <end position="821"/>
    </location>
</feature>
<protein>
    <recommendedName>
        <fullName evidence="4 14">Phosphatidylglycerol lysyltransferase</fullName>
        <ecNumber evidence="3 14">2.3.2.3</ecNumber>
    </recommendedName>
    <alternativeName>
        <fullName evidence="12 14">Lysylphosphatidylglycerol synthase</fullName>
    </alternativeName>
</protein>
<feature type="transmembrane region" description="Helical" evidence="14">
    <location>
        <begin position="320"/>
        <end position="342"/>
    </location>
</feature>
<dbReference type="HOGENOM" id="CLU_008255_7_1_9"/>
<dbReference type="GeneID" id="60893413"/>
<evidence type="ECO:0000256" key="4">
    <source>
        <dbReference type="ARBA" id="ARBA00021546"/>
    </source>
</evidence>
<feature type="transmembrane region" description="Helical" evidence="14">
    <location>
        <begin position="412"/>
        <end position="431"/>
    </location>
</feature>
<dbReference type="PANTHER" id="PTHR34697:SF2">
    <property type="entry name" value="PHOSPHATIDYLGLYCEROL LYSYLTRANSFERASE"/>
    <property type="match status" value="1"/>
</dbReference>
<evidence type="ECO:0000256" key="14">
    <source>
        <dbReference type="RuleBase" id="RU363042"/>
    </source>
</evidence>
<keyword evidence="10 14" id="KW-0472">Membrane</keyword>
<evidence type="ECO:0000256" key="5">
    <source>
        <dbReference type="ARBA" id="ARBA00022475"/>
    </source>
</evidence>
<evidence type="ECO:0000259" key="15">
    <source>
        <dbReference type="Pfam" id="PF09924"/>
    </source>
</evidence>
<feature type="transmembrane region" description="Helical" evidence="14">
    <location>
        <begin position="362"/>
        <end position="382"/>
    </location>
</feature>
<dbReference type="RefSeq" id="WP_002358907.1">
    <property type="nucleotide sequence ID" value="NZ_GL454458.1"/>
</dbReference>
<dbReference type="InterPro" id="IPR051211">
    <property type="entry name" value="PG_lysyltransferase"/>
</dbReference>
<proteinExistence type="inferred from homology"/>